<evidence type="ECO:0000256" key="1">
    <source>
        <dbReference type="ARBA" id="ARBA00004196"/>
    </source>
</evidence>
<evidence type="ECO:0000256" key="3">
    <source>
        <dbReference type="ARBA" id="ARBA00022448"/>
    </source>
</evidence>
<keyword evidence="7" id="KW-1185">Reference proteome</keyword>
<protein>
    <submittedName>
        <fullName evidence="6">Iron-siderophore ABC transporter substrate-binding protein</fullName>
    </submittedName>
</protein>
<sequence>MFLGAAGLALGGCGVPGPTRTTVPQRIVALGYGKDADAAAALGVPPVAVPRPSELSELEPWTSQALAGARPEFLDVGTGLPFEKIAALRPDLITATGLYSLEAGYAQLSRIAPVLAYTAGPNLDRWQDTTMRTGTALNRVDAAKRAVGRVEGLVRTAKDRFPRLTGKTFTFTSYGDGTRLWTKNAREDVIATTLAGFGLALSPAVTALPSSATKGLSAISLERLDVLAADVTMMLFTSPQRRAAFEQNPAFARFASAGSYLPITVTEGHAMAFPSALSVEWLATGFVGRIAELLG</sequence>
<evidence type="ECO:0000256" key="4">
    <source>
        <dbReference type="ARBA" id="ARBA00022729"/>
    </source>
</evidence>
<dbReference type="InterPro" id="IPR051313">
    <property type="entry name" value="Bact_iron-sidero_bind"/>
</dbReference>
<comment type="subcellular location">
    <subcellularLocation>
        <location evidence="1">Cell envelope</location>
    </subcellularLocation>
</comment>
<comment type="caution">
    <text evidence="6">The sequence shown here is derived from an EMBL/GenBank/DDBJ whole genome shotgun (WGS) entry which is preliminary data.</text>
</comment>
<dbReference type="EMBL" id="BAAANN010000001">
    <property type="protein sequence ID" value="GAA1939325.1"/>
    <property type="molecule type" value="Genomic_DNA"/>
</dbReference>
<organism evidence="6 7">
    <name type="scientific">Amycolatopsis minnesotensis</name>
    <dbReference type="NCBI Taxonomy" id="337894"/>
    <lineage>
        <taxon>Bacteria</taxon>
        <taxon>Bacillati</taxon>
        <taxon>Actinomycetota</taxon>
        <taxon>Actinomycetes</taxon>
        <taxon>Pseudonocardiales</taxon>
        <taxon>Pseudonocardiaceae</taxon>
        <taxon>Amycolatopsis</taxon>
    </lineage>
</organism>
<comment type="similarity">
    <text evidence="2">Belongs to the bacterial solute-binding protein 8 family.</text>
</comment>
<dbReference type="InterPro" id="IPR002491">
    <property type="entry name" value="ABC_transptr_periplasmic_BD"/>
</dbReference>
<dbReference type="Pfam" id="PF01497">
    <property type="entry name" value="Peripla_BP_2"/>
    <property type="match status" value="1"/>
</dbReference>
<dbReference type="SUPFAM" id="SSF53807">
    <property type="entry name" value="Helical backbone' metal receptor"/>
    <property type="match status" value="1"/>
</dbReference>
<dbReference type="PROSITE" id="PS50983">
    <property type="entry name" value="FE_B12_PBP"/>
    <property type="match status" value="1"/>
</dbReference>
<proteinExistence type="inferred from homology"/>
<feature type="domain" description="Fe/B12 periplasmic-binding" evidence="5">
    <location>
        <begin position="26"/>
        <end position="295"/>
    </location>
</feature>
<dbReference type="Gene3D" id="3.40.50.1980">
    <property type="entry name" value="Nitrogenase molybdenum iron protein domain"/>
    <property type="match status" value="2"/>
</dbReference>
<name>A0ABP5BAY6_9PSEU</name>
<accession>A0ABP5BAY6</accession>
<dbReference type="PANTHER" id="PTHR30532">
    <property type="entry name" value="IRON III DICITRATE-BINDING PERIPLASMIC PROTEIN"/>
    <property type="match status" value="1"/>
</dbReference>
<dbReference type="PANTHER" id="PTHR30532:SF24">
    <property type="entry name" value="FERRIC ENTEROBACTIN-BINDING PERIPLASMIC PROTEIN FEPB"/>
    <property type="match status" value="1"/>
</dbReference>
<gene>
    <name evidence="6" type="ORF">GCM10009754_03040</name>
</gene>
<keyword evidence="4" id="KW-0732">Signal</keyword>
<dbReference type="Proteomes" id="UP001501116">
    <property type="component" value="Unassembled WGS sequence"/>
</dbReference>
<evidence type="ECO:0000313" key="6">
    <source>
        <dbReference type="EMBL" id="GAA1939325.1"/>
    </source>
</evidence>
<reference evidence="7" key="1">
    <citation type="journal article" date="2019" name="Int. J. Syst. Evol. Microbiol.">
        <title>The Global Catalogue of Microorganisms (GCM) 10K type strain sequencing project: providing services to taxonomists for standard genome sequencing and annotation.</title>
        <authorList>
            <consortium name="The Broad Institute Genomics Platform"/>
            <consortium name="The Broad Institute Genome Sequencing Center for Infectious Disease"/>
            <person name="Wu L."/>
            <person name="Ma J."/>
        </authorList>
    </citation>
    <scope>NUCLEOTIDE SEQUENCE [LARGE SCALE GENOMIC DNA]</scope>
    <source>
        <strain evidence="7">JCM 14545</strain>
    </source>
</reference>
<evidence type="ECO:0000259" key="5">
    <source>
        <dbReference type="PROSITE" id="PS50983"/>
    </source>
</evidence>
<evidence type="ECO:0000256" key="2">
    <source>
        <dbReference type="ARBA" id="ARBA00008814"/>
    </source>
</evidence>
<keyword evidence="3" id="KW-0813">Transport</keyword>
<evidence type="ECO:0000313" key="7">
    <source>
        <dbReference type="Proteomes" id="UP001501116"/>
    </source>
</evidence>